<gene>
    <name evidence="2" type="ORF">UFOPK3564_02694</name>
</gene>
<feature type="region of interest" description="Disordered" evidence="1">
    <location>
        <begin position="138"/>
        <end position="162"/>
    </location>
</feature>
<evidence type="ECO:0000256" key="1">
    <source>
        <dbReference type="SAM" id="MobiDB-lite"/>
    </source>
</evidence>
<organism evidence="2">
    <name type="scientific">freshwater metagenome</name>
    <dbReference type="NCBI Taxonomy" id="449393"/>
    <lineage>
        <taxon>unclassified sequences</taxon>
        <taxon>metagenomes</taxon>
        <taxon>ecological metagenomes</taxon>
    </lineage>
</organism>
<protein>
    <submittedName>
        <fullName evidence="2">Unannotated protein</fullName>
    </submittedName>
</protein>
<dbReference type="EMBL" id="CAFBMK010000206">
    <property type="protein sequence ID" value="CAB4936819.1"/>
    <property type="molecule type" value="Genomic_DNA"/>
</dbReference>
<feature type="compositionally biased region" description="Low complexity" evidence="1">
    <location>
        <begin position="139"/>
        <end position="154"/>
    </location>
</feature>
<sequence length="162" mass="17105">MAPPTDQLPTLADVEQALRASWSLETSDDPDGWSPENPALGQCAVSALVVRALFGGDIVIATVLDRDGERTPDGHAWNVLPSGEQVDFSFDQFLDGEGLGPEIVTEPVIDGDPQRAHLLAERVSRILGVPIDLPPNPLAAQDAVGDAGTDADVGPSPEGHWR</sequence>
<reference evidence="2" key="1">
    <citation type="submission" date="2020-05" db="EMBL/GenBank/DDBJ databases">
        <authorList>
            <person name="Chiriac C."/>
            <person name="Salcher M."/>
            <person name="Ghai R."/>
            <person name="Kavagutti S V."/>
        </authorList>
    </citation>
    <scope>NUCLEOTIDE SEQUENCE</scope>
</reference>
<dbReference type="Pfam" id="PF24585">
    <property type="entry name" value="YunG"/>
    <property type="match status" value="1"/>
</dbReference>
<dbReference type="InterPro" id="IPR056238">
    <property type="entry name" value="YunG-like"/>
</dbReference>
<dbReference type="AlphaFoldDB" id="A0A6J7J135"/>
<accession>A0A6J7J135</accession>
<name>A0A6J7J135_9ZZZZ</name>
<evidence type="ECO:0000313" key="2">
    <source>
        <dbReference type="EMBL" id="CAB4936819.1"/>
    </source>
</evidence>
<proteinExistence type="predicted"/>